<comment type="caution">
    <text evidence="2">The sequence shown here is derived from an EMBL/GenBank/DDBJ whole genome shotgun (WGS) entry which is preliminary data.</text>
</comment>
<evidence type="ECO:0000313" key="3">
    <source>
        <dbReference type="Proteomes" id="UP000639772"/>
    </source>
</evidence>
<name>A0A835UPL9_VANPL</name>
<dbReference type="AlphaFoldDB" id="A0A835UPL9"/>
<protein>
    <submittedName>
        <fullName evidence="2">Uncharacterized protein</fullName>
    </submittedName>
</protein>
<feature type="compositionally biased region" description="Polar residues" evidence="1">
    <location>
        <begin position="1"/>
        <end position="15"/>
    </location>
</feature>
<accession>A0A835UPL9</accession>
<sequence>MGILNDVNSNESSPFDINDFPQLTGRPNSAGGSHNQLGLKKQSLGVSSIVQQNQNSAFKMKIFLLCLVIKGNCMCQREYKLWYFERWGRSWWVCLGGSYPLNRQQQQQQGTSVGSGGGIPFPTANNQDLHMCWL</sequence>
<dbReference type="EMBL" id="JADCNM010000009">
    <property type="protein sequence ID" value="KAG0468085.1"/>
    <property type="molecule type" value="Genomic_DNA"/>
</dbReference>
<dbReference type="OrthoDB" id="25391at2759"/>
<evidence type="ECO:0000313" key="2">
    <source>
        <dbReference type="EMBL" id="KAG0468085.1"/>
    </source>
</evidence>
<feature type="compositionally biased region" description="Polar residues" evidence="1">
    <location>
        <begin position="25"/>
        <end position="36"/>
    </location>
</feature>
<reference evidence="2 3" key="1">
    <citation type="journal article" date="2020" name="Nat. Food">
        <title>A phased Vanilla planifolia genome enables genetic improvement of flavour and production.</title>
        <authorList>
            <person name="Hasing T."/>
            <person name="Tang H."/>
            <person name="Brym M."/>
            <person name="Khazi F."/>
            <person name="Huang T."/>
            <person name="Chambers A.H."/>
        </authorList>
    </citation>
    <scope>NUCLEOTIDE SEQUENCE [LARGE SCALE GENOMIC DNA]</scope>
    <source>
        <tissue evidence="2">Leaf</tissue>
    </source>
</reference>
<feature type="region of interest" description="Disordered" evidence="1">
    <location>
        <begin position="1"/>
        <end position="37"/>
    </location>
</feature>
<gene>
    <name evidence="2" type="ORF">HPP92_017413</name>
</gene>
<organism evidence="2 3">
    <name type="scientific">Vanilla planifolia</name>
    <name type="common">Vanilla</name>
    <dbReference type="NCBI Taxonomy" id="51239"/>
    <lineage>
        <taxon>Eukaryota</taxon>
        <taxon>Viridiplantae</taxon>
        <taxon>Streptophyta</taxon>
        <taxon>Embryophyta</taxon>
        <taxon>Tracheophyta</taxon>
        <taxon>Spermatophyta</taxon>
        <taxon>Magnoliopsida</taxon>
        <taxon>Liliopsida</taxon>
        <taxon>Asparagales</taxon>
        <taxon>Orchidaceae</taxon>
        <taxon>Vanilloideae</taxon>
        <taxon>Vanilleae</taxon>
        <taxon>Vanilla</taxon>
    </lineage>
</organism>
<evidence type="ECO:0000256" key="1">
    <source>
        <dbReference type="SAM" id="MobiDB-lite"/>
    </source>
</evidence>
<dbReference type="Proteomes" id="UP000639772">
    <property type="component" value="Chromosome 9"/>
</dbReference>
<proteinExistence type="predicted"/>